<evidence type="ECO:0000256" key="11">
    <source>
        <dbReference type="SAM" id="Phobius"/>
    </source>
</evidence>
<protein>
    <recommendedName>
        <fullName evidence="14">Cytochrome P450</fullName>
    </recommendedName>
</protein>
<dbReference type="GO" id="GO:0005506">
    <property type="term" value="F:iron ion binding"/>
    <property type="evidence" value="ECO:0007669"/>
    <property type="project" value="InterPro"/>
</dbReference>
<evidence type="ECO:0000256" key="1">
    <source>
        <dbReference type="ARBA" id="ARBA00001971"/>
    </source>
</evidence>
<dbReference type="GO" id="GO:0020037">
    <property type="term" value="F:heme binding"/>
    <property type="evidence" value="ECO:0007669"/>
    <property type="project" value="InterPro"/>
</dbReference>
<dbReference type="PANTHER" id="PTHR46300:SF7">
    <property type="entry name" value="P450, PUTATIVE (EUROFUNG)-RELATED"/>
    <property type="match status" value="1"/>
</dbReference>
<evidence type="ECO:0000256" key="8">
    <source>
        <dbReference type="ARBA" id="ARBA00023033"/>
    </source>
</evidence>
<dbReference type="InterPro" id="IPR050364">
    <property type="entry name" value="Cytochrome_P450_fung"/>
</dbReference>
<feature type="transmembrane region" description="Helical" evidence="11">
    <location>
        <begin position="209"/>
        <end position="230"/>
    </location>
</feature>
<keyword evidence="7 9" id="KW-0408">Iron</keyword>
<keyword evidence="8 10" id="KW-0503">Monooxygenase</keyword>
<dbReference type="CDD" id="cd11065">
    <property type="entry name" value="CYP64-like"/>
    <property type="match status" value="1"/>
</dbReference>
<evidence type="ECO:0000256" key="3">
    <source>
        <dbReference type="ARBA" id="ARBA00010617"/>
    </source>
</evidence>
<comment type="cofactor">
    <cofactor evidence="1 9">
        <name>heme</name>
        <dbReference type="ChEBI" id="CHEBI:30413"/>
    </cofactor>
</comment>
<evidence type="ECO:0000256" key="6">
    <source>
        <dbReference type="ARBA" id="ARBA00023002"/>
    </source>
</evidence>
<proteinExistence type="inferred from homology"/>
<feature type="transmembrane region" description="Helical" evidence="11">
    <location>
        <begin position="6"/>
        <end position="23"/>
    </location>
</feature>
<dbReference type="GO" id="GO:0004497">
    <property type="term" value="F:monooxygenase activity"/>
    <property type="evidence" value="ECO:0007669"/>
    <property type="project" value="UniProtKB-KW"/>
</dbReference>
<organism evidence="12 13">
    <name type="scientific">Galerina marginata (strain CBS 339.88)</name>
    <dbReference type="NCBI Taxonomy" id="685588"/>
    <lineage>
        <taxon>Eukaryota</taxon>
        <taxon>Fungi</taxon>
        <taxon>Dikarya</taxon>
        <taxon>Basidiomycota</taxon>
        <taxon>Agaricomycotina</taxon>
        <taxon>Agaricomycetes</taxon>
        <taxon>Agaricomycetidae</taxon>
        <taxon>Agaricales</taxon>
        <taxon>Agaricineae</taxon>
        <taxon>Strophariaceae</taxon>
        <taxon>Galerina</taxon>
    </lineage>
</organism>
<dbReference type="InterPro" id="IPR002401">
    <property type="entry name" value="Cyt_P450_E_grp-I"/>
</dbReference>
<dbReference type="PANTHER" id="PTHR46300">
    <property type="entry name" value="P450, PUTATIVE (EUROFUNG)-RELATED-RELATED"/>
    <property type="match status" value="1"/>
</dbReference>
<feature type="binding site" description="axial binding residue" evidence="9">
    <location>
        <position position="438"/>
    </location>
    <ligand>
        <name>heme</name>
        <dbReference type="ChEBI" id="CHEBI:30413"/>
    </ligand>
    <ligandPart>
        <name>Fe</name>
        <dbReference type="ChEBI" id="CHEBI:18248"/>
    </ligandPart>
</feature>
<keyword evidence="5 9" id="KW-0479">Metal-binding</keyword>
<evidence type="ECO:0000256" key="5">
    <source>
        <dbReference type="ARBA" id="ARBA00022723"/>
    </source>
</evidence>
<evidence type="ECO:0000256" key="2">
    <source>
        <dbReference type="ARBA" id="ARBA00005179"/>
    </source>
</evidence>
<dbReference type="InterPro" id="IPR001128">
    <property type="entry name" value="Cyt_P450"/>
</dbReference>
<comment type="similarity">
    <text evidence="3 10">Belongs to the cytochrome P450 family.</text>
</comment>
<gene>
    <name evidence="12" type="ORF">GALMADRAFT_101857</name>
</gene>
<dbReference type="HOGENOM" id="CLU_001570_2_3_1"/>
<keyword evidence="11" id="KW-0812">Transmembrane</keyword>
<evidence type="ECO:0000256" key="4">
    <source>
        <dbReference type="ARBA" id="ARBA00022617"/>
    </source>
</evidence>
<dbReference type="AlphaFoldDB" id="A0A067SRM2"/>
<dbReference type="EMBL" id="KL142388">
    <property type="protein sequence ID" value="KDR72697.1"/>
    <property type="molecule type" value="Genomic_DNA"/>
</dbReference>
<evidence type="ECO:0000256" key="10">
    <source>
        <dbReference type="RuleBase" id="RU000461"/>
    </source>
</evidence>
<dbReference type="STRING" id="685588.A0A067SRM2"/>
<evidence type="ECO:0000313" key="12">
    <source>
        <dbReference type="EMBL" id="KDR72697.1"/>
    </source>
</evidence>
<evidence type="ECO:0000313" key="13">
    <source>
        <dbReference type="Proteomes" id="UP000027222"/>
    </source>
</evidence>
<dbReference type="Gene3D" id="1.10.630.10">
    <property type="entry name" value="Cytochrome P450"/>
    <property type="match status" value="1"/>
</dbReference>
<dbReference type="InterPro" id="IPR017972">
    <property type="entry name" value="Cyt_P450_CS"/>
</dbReference>
<keyword evidence="11" id="KW-1133">Transmembrane helix</keyword>
<comment type="pathway">
    <text evidence="2">Secondary metabolite biosynthesis.</text>
</comment>
<accession>A0A067SRM2</accession>
<name>A0A067SRM2_GALM3</name>
<dbReference type="OrthoDB" id="2789670at2759"/>
<dbReference type="PRINTS" id="PR00463">
    <property type="entry name" value="EP450I"/>
</dbReference>
<keyword evidence="6 10" id="KW-0560">Oxidoreductase</keyword>
<dbReference type="Pfam" id="PF00067">
    <property type="entry name" value="p450"/>
    <property type="match status" value="1"/>
</dbReference>
<evidence type="ECO:0000256" key="9">
    <source>
        <dbReference type="PIRSR" id="PIRSR602401-1"/>
    </source>
</evidence>
<dbReference type="PROSITE" id="PS00086">
    <property type="entry name" value="CYTOCHROME_P450"/>
    <property type="match status" value="1"/>
</dbReference>
<feature type="transmembrane region" description="Helical" evidence="11">
    <location>
        <begin position="103"/>
        <end position="122"/>
    </location>
</feature>
<evidence type="ECO:0008006" key="14">
    <source>
        <dbReference type="Google" id="ProtNLM"/>
    </source>
</evidence>
<evidence type="ECO:0000256" key="7">
    <source>
        <dbReference type="ARBA" id="ARBA00023004"/>
    </source>
</evidence>
<keyword evidence="13" id="KW-1185">Reference proteome</keyword>
<dbReference type="GO" id="GO:0016705">
    <property type="term" value="F:oxidoreductase activity, acting on paired donors, with incorporation or reduction of molecular oxygen"/>
    <property type="evidence" value="ECO:0007669"/>
    <property type="project" value="InterPro"/>
</dbReference>
<reference evidence="13" key="1">
    <citation type="journal article" date="2014" name="Proc. Natl. Acad. Sci. U.S.A.">
        <title>Extensive sampling of basidiomycete genomes demonstrates inadequacy of the white-rot/brown-rot paradigm for wood decay fungi.</title>
        <authorList>
            <person name="Riley R."/>
            <person name="Salamov A.A."/>
            <person name="Brown D.W."/>
            <person name="Nagy L.G."/>
            <person name="Floudas D."/>
            <person name="Held B.W."/>
            <person name="Levasseur A."/>
            <person name="Lombard V."/>
            <person name="Morin E."/>
            <person name="Otillar R."/>
            <person name="Lindquist E.A."/>
            <person name="Sun H."/>
            <person name="LaButti K.M."/>
            <person name="Schmutz J."/>
            <person name="Jabbour D."/>
            <person name="Luo H."/>
            <person name="Baker S.E."/>
            <person name="Pisabarro A.G."/>
            <person name="Walton J.D."/>
            <person name="Blanchette R.A."/>
            <person name="Henrissat B."/>
            <person name="Martin F."/>
            <person name="Cullen D."/>
            <person name="Hibbett D.S."/>
            <person name="Grigoriev I.V."/>
        </authorList>
    </citation>
    <scope>NUCLEOTIDE SEQUENCE [LARGE SCALE GENOMIC DNA]</scope>
    <source>
        <strain evidence="13">CBS 339.88</strain>
    </source>
</reference>
<sequence>MTVIFSAYHVLGYFLIFLLLLFYKRKPRLPLPPGPRKLPLLGNLLDFPASFEWETFQAWGKKYHSDILHLSAAGRSLIILNSVDAARDLLERRSAIYSSRSKLTIINDFMGFSWLFVFMPYGPKWKERRRLFQRHFHPSNDEIHKGKEVHYARRLLLQILETPESYMQHVRHSIGGILHSIAYGGETKPFNDPFVETAEEVSKYLSDGAVTATMIVEIVPFLLPILPYILPAWPLRKSRKQLKELGSKFRDDPFDHVKRLMSDGAAQPSFVSRALETPENGNTQHEIIKDVAALVFIGGSSTMNATLHTFFLAMLCFPDAQFKAQEEIDRVVGRGRLPEFSDQSHLPYLAALLKEVYRWRPAGPVAVPHFLENDDEYSGYHIPGQSIVMANVWAMLHDENTYPEPSCFKPDRFLKNGLLNAAIRDPATVSFGFGRRICPGAHIAESTIWIMAASILSTLQITPALDDHGIQIEPTIEYRPGVTCEPVPFKCTIQPRHDAVESLIRATIE</sequence>
<dbReference type="Proteomes" id="UP000027222">
    <property type="component" value="Unassembled WGS sequence"/>
</dbReference>
<keyword evidence="4 9" id="KW-0349">Heme</keyword>
<dbReference type="InterPro" id="IPR036396">
    <property type="entry name" value="Cyt_P450_sf"/>
</dbReference>
<dbReference type="SUPFAM" id="SSF48264">
    <property type="entry name" value="Cytochrome P450"/>
    <property type="match status" value="1"/>
</dbReference>
<keyword evidence="11" id="KW-0472">Membrane</keyword>